<protein>
    <submittedName>
        <fullName evidence="1">Uncharacterized protein</fullName>
    </submittedName>
</protein>
<dbReference type="Proteomes" id="UP000887013">
    <property type="component" value="Unassembled WGS sequence"/>
</dbReference>
<reference evidence="1" key="1">
    <citation type="submission" date="2020-08" db="EMBL/GenBank/DDBJ databases">
        <title>Multicomponent nature underlies the extraordinary mechanical properties of spider dragline silk.</title>
        <authorList>
            <person name="Kono N."/>
            <person name="Nakamura H."/>
            <person name="Mori M."/>
            <person name="Yoshida Y."/>
            <person name="Ohtoshi R."/>
            <person name="Malay A.D."/>
            <person name="Moran D.A.P."/>
            <person name="Tomita M."/>
            <person name="Numata K."/>
            <person name="Arakawa K."/>
        </authorList>
    </citation>
    <scope>NUCLEOTIDE SEQUENCE</scope>
</reference>
<evidence type="ECO:0000313" key="1">
    <source>
        <dbReference type="EMBL" id="GFT09725.1"/>
    </source>
</evidence>
<dbReference type="AlphaFoldDB" id="A0A8X6NDN8"/>
<gene>
    <name evidence="1" type="primary">AVEN_46861_1</name>
    <name evidence="1" type="ORF">NPIL_302841</name>
</gene>
<proteinExistence type="predicted"/>
<name>A0A8X6NDN8_NEPPI</name>
<dbReference type="EMBL" id="BMAW01057238">
    <property type="protein sequence ID" value="GFT09725.1"/>
    <property type="molecule type" value="Genomic_DNA"/>
</dbReference>
<dbReference type="OrthoDB" id="6443046at2759"/>
<organism evidence="1 2">
    <name type="scientific">Nephila pilipes</name>
    <name type="common">Giant wood spider</name>
    <name type="synonym">Nephila maculata</name>
    <dbReference type="NCBI Taxonomy" id="299642"/>
    <lineage>
        <taxon>Eukaryota</taxon>
        <taxon>Metazoa</taxon>
        <taxon>Ecdysozoa</taxon>
        <taxon>Arthropoda</taxon>
        <taxon>Chelicerata</taxon>
        <taxon>Arachnida</taxon>
        <taxon>Araneae</taxon>
        <taxon>Araneomorphae</taxon>
        <taxon>Entelegynae</taxon>
        <taxon>Araneoidea</taxon>
        <taxon>Nephilidae</taxon>
        <taxon>Nephila</taxon>
    </lineage>
</organism>
<comment type="caution">
    <text evidence="1">The sequence shown here is derived from an EMBL/GenBank/DDBJ whole genome shotgun (WGS) entry which is preliminary data.</text>
</comment>
<accession>A0A8X6NDN8</accession>
<keyword evidence="2" id="KW-1185">Reference proteome</keyword>
<sequence>MSVNFVLTLEHIALVKVTTIVISNPDIEKHMCNCNGFSPIEFLEMIEEKISQCKLPKLLQKRVINIAKPIRDELYTWKKIHEDILYCYWFKAIDLCWSPAGIINEVDTAKRLLCCNKLNFNRKFRLACEYWLTNDVLKLWEEASVCEKKSLIEAIGSDPLDEMVLYKWVQWLQERKESDVQFPYTEEILPECNKVPPPTDLFQKVSLQKAQRYLSCILKWDPTSMKRICLSKIDINGHSESFIKEHCYNILWMFLEWPLQFQFLQMAVKLQPHITGDCFVSLLFHLFERNIRAGCKDFDYENLLRDFWAQSPNHLKDAAKKRGIFVHICKYVESDVK</sequence>
<evidence type="ECO:0000313" key="2">
    <source>
        <dbReference type="Proteomes" id="UP000887013"/>
    </source>
</evidence>